<dbReference type="Gene3D" id="3.40.630.30">
    <property type="match status" value="1"/>
</dbReference>
<dbReference type="Proteomes" id="UP001240447">
    <property type="component" value="Unassembled WGS sequence"/>
</dbReference>
<protein>
    <submittedName>
        <fullName evidence="2">RimJ/RimL family protein N-acetyltransferase</fullName>
    </submittedName>
</protein>
<dbReference type="SUPFAM" id="SSF55729">
    <property type="entry name" value="Acyl-CoA N-acyltransferases (Nat)"/>
    <property type="match status" value="1"/>
</dbReference>
<dbReference type="InterPro" id="IPR000182">
    <property type="entry name" value="GNAT_dom"/>
</dbReference>
<evidence type="ECO:0000313" key="3">
    <source>
        <dbReference type="Proteomes" id="UP001240447"/>
    </source>
</evidence>
<gene>
    <name evidence="2" type="ORF">J2S59_003592</name>
</gene>
<dbReference type="EMBL" id="JAUSQM010000001">
    <property type="protein sequence ID" value="MDP9823783.1"/>
    <property type="molecule type" value="Genomic_DNA"/>
</dbReference>
<proteinExistence type="predicted"/>
<dbReference type="PANTHER" id="PTHR43328">
    <property type="entry name" value="ACETYLTRANSFERASE-RELATED"/>
    <property type="match status" value="1"/>
</dbReference>
<dbReference type="InterPro" id="IPR016181">
    <property type="entry name" value="Acyl_CoA_acyltransferase"/>
</dbReference>
<dbReference type="RefSeq" id="WP_068124178.1">
    <property type="nucleotide sequence ID" value="NZ_CCXJ01000693.1"/>
</dbReference>
<accession>A0ABT9NTQ0</accession>
<organism evidence="2 3">
    <name type="scientific">Nocardioides massiliensis</name>
    <dbReference type="NCBI Taxonomy" id="1325935"/>
    <lineage>
        <taxon>Bacteria</taxon>
        <taxon>Bacillati</taxon>
        <taxon>Actinomycetota</taxon>
        <taxon>Actinomycetes</taxon>
        <taxon>Propionibacteriales</taxon>
        <taxon>Nocardioidaceae</taxon>
        <taxon>Nocardioides</taxon>
    </lineage>
</organism>
<name>A0ABT9NTQ0_9ACTN</name>
<evidence type="ECO:0000313" key="2">
    <source>
        <dbReference type="EMBL" id="MDP9823783.1"/>
    </source>
</evidence>
<dbReference type="PROSITE" id="PS51186">
    <property type="entry name" value="GNAT"/>
    <property type="match status" value="1"/>
</dbReference>
<feature type="domain" description="N-acetyltransferase" evidence="1">
    <location>
        <begin position="30"/>
        <end position="189"/>
    </location>
</feature>
<evidence type="ECO:0000259" key="1">
    <source>
        <dbReference type="PROSITE" id="PS51186"/>
    </source>
</evidence>
<comment type="caution">
    <text evidence="2">The sequence shown here is derived from an EMBL/GenBank/DDBJ whole genome shotgun (WGS) entry which is preliminary data.</text>
</comment>
<dbReference type="Pfam" id="PF13302">
    <property type="entry name" value="Acetyltransf_3"/>
    <property type="match status" value="1"/>
</dbReference>
<reference evidence="2 3" key="1">
    <citation type="submission" date="2023-07" db="EMBL/GenBank/DDBJ databases">
        <title>Sequencing the genomes of 1000 actinobacteria strains.</title>
        <authorList>
            <person name="Klenk H.-P."/>
        </authorList>
    </citation>
    <scope>NUCLEOTIDE SEQUENCE [LARGE SCALE GENOMIC DNA]</scope>
    <source>
        <strain evidence="2 3">GD13</strain>
    </source>
</reference>
<sequence>MELAEIFPPLGLHITCGDLALVGITDDLLPRLGEAAAAGIHDPEAMPFLVPWTDAPAEELPTRIATYQWSVRAAFAPESWALELAVLWRGEVIGIQAVAARDFAVCGSVSTGSWLGRAHQGQGIGTRMRQVACAFAFDHLGARQVTSSAFADNAASLRVSEKVGYRLNGTSLRERRAGECAVEQHLLLLPDDLVRPPEPLVVTGVEPVRRLLGLARDRMNPPQRSG</sequence>
<dbReference type="PANTHER" id="PTHR43328:SF1">
    <property type="entry name" value="N-ACETYLTRANSFERASE DOMAIN-CONTAINING PROTEIN"/>
    <property type="match status" value="1"/>
</dbReference>
<keyword evidence="3" id="KW-1185">Reference proteome</keyword>